<evidence type="ECO:0000313" key="2">
    <source>
        <dbReference type="Ensembl" id="ENSSSCP00060044918.1"/>
    </source>
</evidence>
<feature type="transmembrane region" description="Helical" evidence="1">
    <location>
        <begin position="202"/>
        <end position="225"/>
    </location>
</feature>
<reference evidence="2" key="1">
    <citation type="submission" date="2025-08" db="UniProtKB">
        <authorList>
            <consortium name="Ensembl"/>
        </authorList>
    </citation>
    <scope>IDENTIFICATION</scope>
</reference>
<keyword evidence="1" id="KW-1133">Transmembrane helix</keyword>
<protein>
    <submittedName>
        <fullName evidence="2">Uncharacterized protein</fullName>
    </submittedName>
</protein>
<name>A0A8D1WVF1_PIG</name>
<keyword evidence="1" id="KW-0472">Membrane</keyword>
<feature type="transmembrane region" description="Helical" evidence="1">
    <location>
        <begin position="176"/>
        <end position="196"/>
    </location>
</feature>
<keyword evidence="1" id="KW-0812">Transmembrane</keyword>
<evidence type="ECO:0000313" key="3">
    <source>
        <dbReference type="Proteomes" id="UP000694723"/>
    </source>
</evidence>
<feature type="transmembrane region" description="Helical" evidence="1">
    <location>
        <begin position="73"/>
        <end position="90"/>
    </location>
</feature>
<accession>A0A8D1WVF1</accession>
<dbReference type="Ensembl" id="ENSSSCT00060103010.1">
    <property type="protein sequence ID" value="ENSSSCP00060044918.1"/>
    <property type="gene ID" value="ENSSSCG00060075296.1"/>
</dbReference>
<organism evidence="2 3">
    <name type="scientific">Sus scrofa</name>
    <name type="common">Pig</name>
    <dbReference type="NCBI Taxonomy" id="9823"/>
    <lineage>
        <taxon>Eukaryota</taxon>
        <taxon>Metazoa</taxon>
        <taxon>Chordata</taxon>
        <taxon>Craniata</taxon>
        <taxon>Vertebrata</taxon>
        <taxon>Euteleostomi</taxon>
        <taxon>Mammalia</taxon>
        <taxon>Eutheria</taxon>
        <taxon>Laurasiatheria</taxon>
        <taxon>Artiodactyla</taxon>
        <taxon>Suina</taxon>
        <taxon>Suidae</taxon>
        <taxon>Sus</taxon>
    </lineage>
</organism>
<feature type="transmembrane region" description="Helical" evidence="1">
    <location>
        <begin position="97"/>
        <end position="119"/>
    </location>
</feature>
<proteinExistence type="predicted"/>
<sequence length="228" mass="24852">RSSFSICSKGGLEVLSTLSFCLSVKVVISPSNLNESLAGESNLGWRFFPFITLSIACHSLLACRVSAEKSANNLIGVPLFVITFFSLAAFKIFSLSLILVSLINVCLGVCLLGLFYMGLAVLPGFKWVFLSHVREVLSYYLIEYFFCPLLSVSGTPIIWMLVCLTLSQRSLRLSSSVFNLFSLFSSSFVISISLSYTSLSHSSASCILLPAASNEFFTSVIVFCISSC</sequence>
<evidence type="ECO:0000256" key="1">
    <source>
        <dbReference type="SAM" id="Phobius"/>
    </source>
</evidence>
<dbReference type="Proteomes" id="UP000694723">
    <property type="component" value="Unplaced"/>
</dbReference>
<dbReference type="AlphaFoldDB" id="A0A8D1WVF1"/>
<feature type="transmembrane region" description="Helical" evidence="1">
    <location>
        <begin position="139"/>
        <end position="164"/>
    </location>
</feature>